<organism evidence="2 3">
    <name type="scientific">Anser cygnoides</name>
    <name type="common">Swan goose</name>
    <dbReference type="NCBI Taxonomy" id="8845"/>
    <lineage>
        <taxon>Eukaryota</taxon>
        <taxon>Metazoa</taxon>
        <taxon>Chordata</taxon>
        <taxon>Craniata</taxon>
        <taxon>Vertebrata</taxon>
        <taxon>Euteleostomi</taxon>
        <taxon>Archelosauria</taxon>
        <taxon>Archosauria</taxon>
        <taxon>Dinosauria</taxon>
        <taxon>Saurischia</taxon>
        <taxon>Theropoda</taxon>
        <taxon>Coelurosauria</taxon>
        <taxon>Aves</taxon>
        <taxon>Neognathae</taxon>
        <taxon>Galloanserae</taxon>
        <taxon>Anseriformes</taxon>
        <taxon>Anatidae</taxon>
        <taxon>Anserinae</taxon>
        <taxon>Anser</taxon>
    </lineage>
</organism>
<evidence type="ECO:0000313" key="3">
    <source>
        <dbReference type="Proteomes" id="UP000694521"/>
    </source>
</evidence>
<evidence type="ECO:0000313" key="2">
    <source>
        <dbReference type="Ensembl" id="ENSACDP00005024834.1"/>
    </source>
</evidence>
<feature type="region of interest" description="Disordered" evidence="1">
    <location>
        <begin position="94"/>
        <end position="164"/>
    </location>
</feature>
<reference evidence="2" key="2">
    <citation type="submission" date="2025-09" db="UniProtKB">
        <authorList>
            <consortium name="Ensembl"/>
        </authorList>
    </citation>
    <scope>IDENTIFICATION</scope>
</reference>
<feature type="region of interest" description="Disordered" evidence="1">
    <location>
        <begin position="294"/>
        <end position="322"/>
    </location>
</feature>
<dbReference type="Proteomes" id="UP000694521">
    <property type="component" value="Unplaced"/>
</dbReference>
<dbReference type="SUPFAM" id="SSF49785">
    <property type="entry name" value="Galactose-binding domain-like"/>
    <property type="match status" value="1"/>
</dbReference>
<dbReference type="GO" id="GO:0005634">
    <property type="term" value="C:nucleus"/>
    <property type="evidence" value="ECO:0007669"/>
    <property type="project" value="UniProtKB-SubCell"/>
</dbReference>
<sequence>MGVPLRIGGPQYCLGVPKGAIGSPRPLRVPISTGGPQCCYRVPNVLGVHISPGGPQCCSGVPSDARLPPLLPRCPRCPQVSPLLLGTSLQVPQPRPGAPNFLQVPPIPCSRSRSRLPTRSDARRAPDLRRHGHAVSPGPQGDRGGAGATLSPSRPRGGDACPRRVSSVLNRDVKQFGKKHMFDANEETCWNSDQGARQWVALDFPRTVKVSQLHIQFQGGFSSRLCTLEGCRTGEEPVKISELYPEDVNAMQRFQVEETALDKLKITFENSTDFFGRIVVYHLRGLCCMGRNGTANAASRGAPPRSADGWRGDPTPWQRRRGAQAEIHVLDSQATFGAFLGGGEGTQPVQPAE</sequence>
<dbReference type="AlphaFoldDB" id="A0A8B9ERA1"/>
<feature type="compositionally biased region" description="Basic and acidic residues" evidence="1">
    <location>
        <begin position="118"/>
        <end position="129"/>
    </location>
</feature>
<dbReference type="Ensembl" id="ENSACDT00005029652.1">
    <property type="protein sequence ID" value="ENSACDP00005024834.1"/>
    <property type="gene ID" value="ENSACDG00005017981.1"/>
</dbReference>
<evidence type="ECO:0000256" key="1">
    <source>
        <dbReference type="SAM" id="MobiDB-lite"/>
    </source>
</evidence>
<dbReference type="InterPro" id="IPR008979">
    <property type="entry name" value="Galactose-bd-like_sf"/>
</dbReference>
<name>A0A8B9ERA1_ANSCY</name>
<accession>A0A8B9ERA1</accession>
<dbReference type="Gene3D" id="2.60.120.260">
    <property type="entry name" value="Galactose-binding domain-like"/>
    <property type="match status" value="1"/>
</dbReference>
<protein>
    <recommendedName>
        <fullName evidence="4">Nuclear receptor 2C2-associated protein</fullName>
    </recommendedName>
</protein>
<reference evidence="2" key="1">
    <citation type="submission" date="2025-08" db="UniProtKB">
        <authorList>
            <consortium name="Ensembl"/>
        </authorList>
    </citation>
    <scope>IDENTIFICATION</scope>
</reference>
<keyword evidence="3" id="KW-1185">Reference proteome</keyword>
<proteinExistence type="predicted"/>
<evidence type="ECO:0008006" key="4">
    <source>
        <dbReference type="Google" id="ProtNLM"/>
    </source>
</evidence>